<dbReference type="Pfam" id="PF01399">
    <property type="entry name" value="PCI"/>
    <property type="match status" value="1"/>
</dbReference>
<evidence type="ECO:0000256" key="1">
    <source>
        <dbReference type="ARBA" id="ARBA00008482"/>
    </source>
</evidence>
<dbReference type="InterPro" id="IPR000717">
    <property type="entry name" value="PCI_dom"/>
</dbReference>
<sequence>MHTPFRLIFDRGLHQLLKFFLREHKAPQDTYLNLTPSQRLKLQYLTILTVVTTFLSSDSPTTTIPYSAFEVGTDASAPVLSTCNLEELLVDCIYSGLIFGKLNQVESCLHIRISPGGLTAHRDVQPVDLSDAIRRLESWSEEASRLSAALVGRADGVRVSSLKEDEIWSDLENEAKRVREGTETKLSFRIPPGRKVVEGKGEKVSAAKGLSGASGGDGRSRKGKRSSGYERVEGEGIQM</sequence>
<dbReference type="InterPro" id="IPR045237">
    <property type="entry name" value="COPS7/eIF3m"/>
</dbReference>
<keyword evidence="2" id="KW-0736">Signalosome</keyword>
<organism evidence="5">
    <name type="scientific">Corethron hystrix</name>
    <dbReference type="NCBI Taxonomy" id="216773"/>
    <lineage>
        <taxon>Eukaryota</taxon>
        <taxon>Sar</taxon>
        <taxon>Stramenopiles</taxon>
        <taxon>Ochrophyta</taxon>
        <taxon>Bacillariophyta</taxon>
        <taxon>Coscinodiscophyceae</taxon>
        <taxon>Corethrophycidae</taxon>
        <taxon>Corethrales</taxon>
        <taxon>Corethraceae</taxon>
        <taxon>Corethron</taxon>
    </lineage>
</organism>
<feature type="region of interest" description="Disordered" evidence="3">
    <location>
        <begin position="199"/>
        <end position="239"/>
    </location>
</feature>
<evidence type="ECO:0000256" key="3">
    <source>
        <dbReference type="SAM" id="MobiDB-lite"/>
    </source>
</evidence>
<evidence type="ECO:0000256" key="2">
    <source>
        <dbReference type="ARBA" id="ARBA00022790"/>
    </source>
</evidence>
<reference evidence="5" key="1">
    <citation type="submission" date="2021-01" db="EMBL/GenBank/DDBJ databases">
        <authorList>
            <person name="Corre E."/>
            <person name="Pelletier E."/>
            <person name="Niang G."/>
            <person name="Scheremetjew M."/>
            <person name="Finn R."/>
            <person name="Kale V."/>
            <person name="Holt S."/>
            <person name="Cochrane G."/>
            <person name="Meng A."/>
            <person name="Brown T."/>
            <person name="Cohen L."/>
        </authorList>
    </citation>
    <scope>NUCLEOTIDE SEQUENCE</scope>
    <source>
        <strain evidence="5">308</strain>
    </source>
</reference>
<dbReference type="PANTHER" id="PTHR15350:SF5">
    <property type="entry name" value="COP9 SIGNALOSOME COMPLEX SUBUNIT 7"/>
    <property type="match status" value="1"/>
</dbReference>
<dbReference type="PANTHER" id="PTHR15350">
    <property type="entry name" value="COP9 SIGNALOSOME COMPLEX SUBUNIT 7/DENDRITIC CELL PROTEIN GA17"/>
    <property type="match status" value="1"/>
</dbReference>
<dbReference type="GO" id="GO:0008180">
    <property type="term" value="C:COP9 signalosome"/>
    <property type="evidence" value="ECO:0007669"/>
    <property type="project" value="UniProtKB-KW"/>
</dbReference>
<comment type="similarity">
    <text evidence="1">Belongs to the CSN7/EIF3M family. CSN7 subfamily.</text>
</comment>
<gene>
    <name evidence="5" type="ORF">CHYS00102_LOCUS22534</name>
</gene>
<protein>
    <recommendedName>
        <fullName evidence="4">PCI domain-containing protein</fullName>
    </recommendedName>
</protein>
<name>A0A7S1FYQ1_9STRA</name>
<accession>A0A7S1FYQ1</accession>
<proteinExistence type="inferred from homology"/>
<evidence type="ECO:0000259" key="4">
    <source>
        <dbReference type="Pfam" id="PF01399"/>
    </source>
</evidence>
<feature type="compositionally biased region" description="Basic and acidic residues" evidence="3">
    <location>
        <begin position="227"/>
        <end position="239"/>
    </location>
</feature>
<dbReference type="EMBL" id="HBFR01031048">
    <property type="protein sequence ID" value="CAD8895320.1"/>
    <property type="molecule type" value="Transcribed_RNA"/>
</dbReference>
<feature type="domain" description="PCI" evidence="4">
    <location>
        <begin position="47"/>
        <end position="111"/>
    </location>
</feature>
<dbReference type="AlphaFoldDB" id="A0A7S1FYQ1"/>
<evidence type="ECO:0000313" key="5">
    <source>
        <dbReference type="EMBL" id="CAD8895320.1"/>
    </source>
</evidence>